<dbReference type="HAMAP" id="MF_00193">
    <property type="entry name" value="NadE_ammonia_dep"/>
    <property type="match status" value="1"/>
</dbReference>
<proteinExistence type="inferred from homology"/>
<dbReference type="CDD" id="cd00553">
    <property type="entry name" value="NAD_synthase"/>
    <property type="match status" value="1"/>
</dbReference>
<evidence type="ECO:0000313" key="13">
    <source>
        <dbReference type="Proteomes" id="UP000680656"/>
    </source>
</evidence>
<keyword evidence="5 8" id="KW-0067">ATP-binding</keyword>
<protein>
    <recommendedName>
        <fullName evidence="8 10">NH(3)-dependent NAD(+) synthetase</fullName>
        <ecNumber evidence="8 10">6.3.1.5</ecNumber>
    </recommendedName>
</protein>
<dbReference type="NCBIfam" id="TIGR00552">
    <property type="entry name" value="nadE"/>
    <property type="match status" value="1"/>
</dbReference>
<feature type="binding site" description="in other chain" evidence="8">
    <location>
        <position position="113"/>
    </location>
    <ligand>
        <name>deamido-NAD(+)</name>
        <dbReference type="ChEBI" id="CHEBI:58437"/>
        <note>ligand shared between two neighboring subunits</note>
    </ligand>
</feature>
<dbReference type="NCBIfam" id="NF010587">
    <property type="entry name" value="PRK13980.1"/>
    <property type="match status" value="1"/>
</dbReference>
<dbReference type="PANTHER" id="PTHR23090:SF9">
    <property type="entry name" value="GLUTAMINE-DEPENDENT NAD(+) SYNTHETASE"/>
    <property type="match status" value="1"/>
</dbReference>
<dbReference type="GO" id="GO:0005737">
    <property type="term" value="C:cytoplasm"/>
    <property type="evidence" value="ECO:0007669"/>
    <property type="project" value="InterPro"/>
</dbReference>
<feature type="binding site" evidence="8">
    <location>
        <position position="133"/>
    </location>
    <ligand>
        <name>ATP</name>
        <dbReference type="ChEBI" id="CHEBI:30616"/>
    </ligand>
</feature>
<dbReference type="RefSeq" id="WP_214420412.1">
    <property type="nucleotide sequence ID" value="NZ_CP075546.1"/>
</dbReference>
<feature type="binding site" description="in other chain" evidence="8">
    <location>
        <position position="146"/>
    </location>
    <ligand>
        <name>deamido-NAD(+)</name>
        <dbReference type="ChEBI" id="CHEBI:58437"/>
        <note>ligand shared between two neighboring subunits</note>
    </ligand>
</feature>
<dbReference type="GO" id="GO:0004359">
    <property type="term" value="F:glutaminase activity"/>
    <property type="evidence" value="ECO:0007669"/>
    <property type="project" value="InterPro"/>
</dbReference>
<comment type="catalytic activity">
    <reaction evidence="8 10">
        <text>deamido-NAD(+) + NH4(+) + ATP = AMP + diphosphate + NAD(+) + H(+)</text>
        <dbReference type="Rhea" id="RHEA:21188"/>
        <dbReference type="ChEBI" id="CHEBI:15378"/>
        <dbReference type="ChEBI" id="CHEBI:28938"/>
        <dbReference type="ChEBI" id="CHEBI:30616"/>
        <dbReference type="ChEBI" id="CHEBI:33019"/>
        <dbReference type="ChEBI" id="CHEBI:57540"/>
        <dbReference type="ChEBI" id="CHEBI:58437"/>
        <dbReference type="ChEBI" id="CHEBI:456215"/>
        <dbReference type="EC" id="6.3.1.5"/>
    </reaction>
</comment>
<dbReference type="Proteomes" id="UP000680656">
    <property type="component" value="Chromosome"/>
</dbReference>
<dbReference type="PANTHER" id="PTHR23090">
    <property type="entry name" value="NH 3 /GLUTAMINE-DEPENDENT NAD + SYNTHETASE"/>
    <property type="match status" value="1"/>
</dbReference>
<name>A0A8E7AZF5_9EURY</name>
<evidence type="ECO:0000256" key="2">
    <source>
        <dbReference type="ARBA" id="ARBA00022598"/>
    </source>
</evidence>
<comment type="pathway">
    <text evidence="8">Cofactor biosynthesis; NAD(+) biosynthesis; NAD(+) from deamido-NAD(+) (ammonia route): step 1/1.</text>
</comment>
<evidence type="ECO:0000313" key="12">
    <source>
        <dbReference type="EMBL" id="QVV89620.1"/>
    </source>
</evidence>
<dbReference type="GO" id="GO:0003952">
    <property type="term" value="F:NAD+ synthase (glutamine-hydrolyzing) activity"/>
    <property type="evidence" value="ECO:0007669"/>
    <property type="project" value="InterPro"/>
</dbReference>
<evidence type="ECO:0000256" key="10">
    <source>
        <dbReference type="RuleBase" id="RU003812"/>
    </source>
</evidence>
<dbReference type="InterPro" id="IPR022310">
    <property type="entry name" value="NAD/GMP_synthase"/>
</dbReference>
<evidence type="ECO:0000256" key="4">
    <source>
        <dbReference type="ARBA" id="ARBA00022741"/>
    </source>
</evidence>
<accession>A0A8E7AZF5</accession>
<feature type="binding site" evidence="8">
    <location>
        <position position="153"/>
    </location>
    <ligand>
        <name>deamido-NAD(+)</name>
        <dbReference type="ChEBI" id="CHEBI:58437"/>
        <note>ligand shared between two neighboring subunits</note>
    </ligand>
</feature>
<evidence type="ECO:0000256" key="3">
    <source>
        <dbReference type="ARBA" id="ARBA00022723"/>
    </source>
</evidence>
<feature type="binding site" evidence="8">
    <location>
        <begin position="30"/>
        <end position="37"/>
    </location>
    <ligand>
        <name>ATP</name>
        <dbReference type="ChEBI" id="CHEBI:30616"/>
    </ligand>
</feature>
<dbReference type="KEGG" id="mrtj:KHC33_03615"/>
<dbReference type="GO" id="GO:0009435">
    <property type="term" value="P:NAD+ biosynthetic process"/>
    <property type="evidence" value="ECO:0007669"/>
    <property type="project" value="UniProtKB-UniRule"/>
</dbReference>
<feature type="domain" description="NAD/GMP synthase" evidence="11">
    <location>
        <begin position="10"/>
        <end position="235"/>
    </location>
</feature>
<organism evidence="12 13">
    <name type="scientific">Methanospirillum purgamenti</name>
    <dbReference type="NCBI Taxonomy" id="2834276"/>
    <lineage>
        <taxon>Archaea</taxon>
        <taxon>Methanobacteriati</taxon>
        <taxon>Methanobacteriota</taxon>
        <taxon>Stenosarchaea group</taxon>
        <taxon>Methanomicrobia</taxon>
        <taxon>Methanomicrobiales</taxon>
        <taxon>Methanospirillaceae</taxon>
        <taxon>Methanospirillum</taxon>
    </lineage>
</organism>
<dbReference type="GO" id="GO:0046872">
    <property type="term" value="F:metal ion binding"/>
    <property type="evidence" value="ECO:0007669"/>
    <property type="project" value="UniProtKB-KW"/>
</dbReference>
<dbReference type="Pfam" id="PF02540">
    <property type="entry name" value="NAD_synthase"/>
    <property type="match status" value="1"/>
</dbReference>
<keyword evidence="13" id="KW-1185">Reference proteome</keyword>
<evidence type="ECO:0000256" key="8">
    <source>
        <dbReference type="HAMAP-Rule" id="MF_00193"/>
    </source>
</evidence>
<dbReference type="Gene3D" id="3.40.50.620">
    <property type="entry name" value="HUPs"/>
    <property type="match status" value="1"/>
</dbReference>
<comment type="subunit">
    <text evidence="8">Homodimer.</text>
</comment>
<dbReference type="SUPFAM" id="SSF52402">
    <property type="entry name" value="Adenine nucleotide alpha hydrolases-like"/>
    <property type="match status" value="1"/>
</dbReference>
<keyword evidence="3 8" id="KW-0479">Metal-binding</keyword>
<dbReference type="InterPro" id="IPR003694">
    <property type="entry name" value="NAD_synthase"/>
</dbReference>
<dbReference type="GO" id="GO:0008795">
    <property type="term" value="F:NAD+ synthase activity"/>
    <property type="evidence" value="ECO:0007669"/>
    <property type="project" value="UniProtKB-UniRule"/>
</dbReference>
<comment type="similarity">
    <text evidence="1 8 9">Belongs to the NAD synthetase family.</text>
</comment>
<evidence type="ECO:0000256" key="5">
    <source>
        <dbReference type="ARBA" id="ARBA00022840"/>
    </source>
</evidence>
<sequence>MITDSPDPEQILAVLKDTIQSSQASGFVIGLSGGIDSSVSAALCVQAVGPEYVQGIFLPSDVTPSQDAEDVRLLAEFLEIPVMTIPIGSIIDQYRSMPGFIDTPYLAGNLMARTRMTILYYYANQMNRLVCGTSNYTEYLVGYCTKYGDNAADVQPILHLQKTQVWQLARKIGIPERLITKTPSAGLWHNQTDEDELGMTYEVIDTAIKSLEIQEWVPKTQEERIVLEKIQRAGHKQRPVPQVKRNNI</sequence>
<feature type="binding site" evidence="8">
    <location>
        <position position="138"/>
    </location>
    <ligand>
        <name>Mg(2+)</name>
        <dbReference type="ChEBI" id="CHEBI:18420"/>
    </ligand>
</feature>
<feature type="binding site" evidence="8">
    <location>
        <position position="36"/>
    </location>
    <ligand>
        <name>Mg(2+)</name>
        <dbReference type="ChEBI" id="CHEBI:18420"/>
    </ligand>
</feature>
<feature type="binding site" evidence="8">
    <location>
        <position position="162"/>
    </location>
    <ligand>
        <name>ATP</name>
        <dbReference type="ChEBI" id="CHEBI:30616"/>
    </ligand>
</feature>
<keyword evidence="6 8" id="KW-0460">Magnesium</keyword>
<evidence type="ECO:0000256" key="7">
    <source>
        <dbReference type="ARBA" id="ARBA00023027"/>
    </source>
</evidence>
<feature type="binding site" evidence="8">
    <location>
        <position position="184"/>
    </location>
    <ligand>
        <name>ATP</name>
        <dbReference type="ChEBI" id="CHEBI:30616"/>
    </ligand>
</feature>
<keyword evidence="7 8" id="KW-0520">NAD</keyword>
<dbReference type="EMBL" id="CP075546">
    <property type="protein sequence ID" value="QVV89620.1"/>
    <property type="molecule type" value="Genomic_DNA"/>
</dbReference>
<dbReference type="GeneID" id="65096241"/>
<evidence type="ECO:0000256" key="1">
    <source>
        <dbReference type="ARBA" id="ARBA00005859"/>
    </source>
</evidence>
<gene>
    <name evidence="8" type="primary">nadE</name>
    <name evidence="12" type="ORF">KHC33_03615</name>
</gene>
<dbReference type="GO" id="GO:0005524">
    <property type="term" value="F:ATP binding"/>
    <property type="evidence" value="ECO:0007669"/>
    <property type="project" value="UniProtKB-UniRule"/>
</dbReference>
<comment type="function">
    <text evidence="8">Catalyzes the ATP-dependent amidation of deamido-NAD to form NAD. Uses ammonia as a nitrogen source.</text>
</comment>
<dbReference type="EC" id="6.3.1.5" evidence="8 10"/>
<evidence type="ECO:0000256" key="6">
    <source>
        <dbReference type="ARBA" id="ARBA00022842"/>
    </source>
</evidence>
<keyword evidence="4 8" id="KW-0547">Nucleotide-binding</keyword>
<dbReference type="InterPro" id="IPR022926">
    <property type="entry name" value="NH(3)-dep_NAD(+)_synth"/>
</dbReference>
<dbReference type="UniPathway" id="UPA00253">
    <property type="reaction ID" value="UER00333"/>
</dbReference>
<evidence type="ECO:0000256" key="9">
    <source>
        <dbReference type="RuleBase" id="RU003811"/>
    </source>
</evidence>
<dbReference type="AlphaFoldDB" id="A0A8E7AZF5"/>
<feature type="binding site" description="in other chain" evidence="8">
    <location>
        <begin position="235"/>
        <end position="236"/>
    </location>
    <ligand>
        <name>deamido-NAD(+)</name>
        <dbReference type="ChEBI" id="CHEBI:58437"/>
        <note>ligand shared between two neighboring subunits</note>
    </ligand>
</feature>
<evidence type="ECO:0000259" key="11">
    <source>
        <dbReference type="Pfam" id="PF02540"/>
    </source>
</evidence>
<reference evidence="12 13" key="1">
    <citation type="submission" date="2021-05" db="EMBL/GenBank/DDBJ databases">
        <title>A novel Methanospirillum isolate from a pyrite-forming mixed culture.</title>
        <authorList>
            <person name="Bunk B."/>
            <person name="Sproer C."/>
            <person name="Spring S."/>
            <person name="Pester M."/>
        </authorList>
    </citation>
    <scope>NUCLEOTIDE SEQUENCE [LARGE SCALE GENOMIC DNA]</scope>
    <source>
        <strain evidence="12 13">J.3.6.1-F.2.7.3</strain>
    </source>
</reference>
<dbReference type="InterPro" id="IPR014729">
    <property type="entry name" value="Rossmann-like_a/b/a_fold"/>
</dbReference>
<keyword evidence="2 8" id="KW-0436">Ligase</keyword>